<accession>A0AAD7GIF0</accession>
<keyword evidence="3" id="KW-1185">Reference proteome</keyword>
<organism evidence="2 3">
    <name type="scientific">Mycena rosella</name>
    <name type="common">Pink bonnet</name>
    <name type="synonym">Agaricus rosellus</name>
    <dbReference type="NCBI Taxonomy" id="1033263"/>
    <lineage>
        <taxon>Eukaryota</taxon>
        <taxon>Fungi</taxon>
        <taxon>Dikarya</taxon>
        <taxon>Basidiomycota</taxon>
        <taxon>Agaricomycotina</taxon>
        <taxon>Agaricomycetes</taxon>
        <taxon>Agaricomycetidae</taxon>
        <taxon>Agaricales</taxon>
        <taxon>Marasmiineae</taxon>
        <taxon>Mycenaceae</taxon>
        <taxon>Mycena</taxon>
    </lineage>
</organism>
<reference evidence="2" key="1">
    <citation type="submission" date="2023-03" db="EMBL/GenBank/DDBJ databases">
        <title>Massive genome expansion in bonnet fungi (Mycena s.s.) driven by repeated elements and novel gene families across ecological guilds.</title>
        <authorList>
            <consortium name="Lawrence Berkeley National Laboratory"/>
            <person name="Harder C.B."/>
            <person name="Miyauchi S."/>
            <person name="Viragh M."/>
            <person name="Kuo A."/>
            <person name="Thoen E."/>
            <person name="Andreopoulos B."/>
            <person name="Lu D."/>
            <person name="Skrede I."/>
            <person name="Drula E."/>
            <person name="Henrissat B."/>
            <person name="Morin E."/>
            <person name="Kohler A."/>
            <person name="Barry K."/>
            <person name="LaButti K."/>
            <person name="Morin E."/>
            <person name="Salamov A."/>
            <person name="Lipzen A."/>
            <person name="Mereny Z."/>
            <person name="Hegedus B."/>
            <person name="Baldrian P."/>
            <person name="Stursova M."/>
            <person name="Weitz H."/>
            <person name="Taylor A."/>
            <person name="Grigoriev I.V."/>
            <person name="Nagy L.G."/>
            <person name="Martin F."/>
            <person name="Kauserud H."/>
        </authorList>
    </citation>
    <scope>NUCLEOTIDE SEQUENCE</scope>
    <source>
        <strain evidence="2">CBHHK067</strain>
    </source>
</reference>
<dbReference type="Proteomes" id="UP001221757">
    <property type="component" value="Unassembled WGS sequence"/>
</dbReference>
<dbReference type="AlphaFoldDB" id="A0AAD7GIF0"/>
<evidence type="ECO:0000313" key="2">
    <source>
        <dbReference type="EMBL" id="KAJ7692382.1"/>
    </source>
</evidence>
<dbReference type="Gene3D" id="1.10.30.10">
    <property type="entry name" value="High mobility group box domain"/>
    <property type="match status" value="1"/>
</dbReference>
<dbReference type="SUPFAM" id="SSF47095">
    <property type="entry name" value="HMG-box"/>
    <property type="match status" value="1"/>
</dbReference>
<name>A0AAD7GIF0_MYCRO</name>
<gene>
    <name evidence="2" type="ORF">B0H17DRAFT_1200459</name>
</gene>
<dbReference type="EMBL" id="JARKIE010000052">
    <property type="protein sequence ID" value="KAJ7692382.1"/>
    <property type="molecule type" value="Genomic_DNA"/>
</dbReference>
<comment type="caution">
    <text evidence="2">The sequence shown here is derived from an EMBL/GenBank/DDBJ whole genome shotgun (WGS) entry which is preliminary data.</text>
</comment>
<feature type="region of interest" description="Disordered" evidence="1">
    <location>
        <begin position="240"/>
        <end position="263"/>
    </location>
</feature>
<protein>
    <recommendedName>
        <fullName evidence="4">HMG box domain-containing protein</fullName>
    </recommendedName>
</protein>
<evidence type="ECO:0000313" key="3">
    <source>
        <dbReference type="Proteomes" id="UP001221757"/>
    </source>
</evidence>
<evidence type="ECO:0000256" key="1">
    <source>
        <dbReference type="SAM" id="MobiDB-lite"/>
    </source>
</evidence>
<sequence>MIKRVLEGNAALQQLAMTIKDNKDLLLMGRGYQYATCLEGTLKISYMHSEALRHAALGVPAPPAHALVPAALCAPFAAVGPGAARIPALRRNSLSAGQLFPSSSAPSVALAPSARQGRPPKLTPSAWQLYFTDWIQRQQASSSRKLNVTQAAKEAGQEYASLSEEGKEACIGLFCRFDVISSYLRPYKRRSQAAKDKMEYEAARRLYEDGSVRYGSSINFSILSGSPAFPAIKIESESKSEGFATDDGHGPAGGARHHARGGVEKAELRDMTNAWKREWQAEPRRTRCGGDSRAMAHIYGMGKEIWRTLAAKVFPDVQIPLIFSYVATNDSDTIWLNWYDACKNLDRIVDGHRPGKMHGG</sequence>
<dbReference type="InterPro" id="IPR036910">
    <property type="entry name" value="HMG_box_dom_sf"/>
</dbReference>
<dbReference type="Gene3D" id="3.40.50.10490">
    <property type="entry name" value="Glucose-6-phosphate isomerase like protein, domain 1"/>
    <property type="match status" value="1"/>
</dbReference>
<proteinExistence type="predicted"/>
<evidence type="ECO:0008006" key="4">
    <source>
        <dbReference type="Google" id="ProtNLM"/>
    </source>
</evidence>